<name>A0A1L0B445_9ASCO</name>
<dbReference type="Pfam" id="PF11124">
    <property type="entry name" value="Pho86"/>
    <property type="match status" value="1"/>
</dbReference>
<keyword evidence="1" id="KW-1133">Transmembrane helix</keyword>
<feature type="transmembrane region" description="Helical" evidence="1">
    <location>
        <begin position="122"/>
        <end position="143"/>
    </location>
</feature>
<evidence type="ECO:0000313" key="2">
    <source>
        <dbReference type="EMBL" id="SGZ40580.1"/>
    </source>
</evidence>
<gene>
    <name evidence="2" type="ORF">HGUI_02780</name>
</gene>
<organism evidence="2 3">
    <name type="scientific">Hanseniaspora guilliermondii</name>
    <dbReference type="NCBI Taxonomy" id="56406"/>
    <lineage>
        <taxon>Eukaryota</taxon>
        <taxon>Fungi</taxon>
        <taxon>Dikarya</taxon>
        <taxon>Ascomycota</taxon>
        <taxon>Saccharomycotina</taxon>
        <taxon>Saccharomycetes</taxon>
        <taxon>Saccharomycodales</taxon>
        <taxon>Saccharomycodaceae</taxon>
        <taxon>Hanseniaspora</taxon>
    </lineage>
</organism>
<proteinExistence type="predicted"/>
<dbReference type="VEuPathDB" id="FungiDB:HGUI_02780"/>
<dbReference type="EMBL" id="FQNF01000055">
    <property type="protein sequence ID" value="SGZ40580.1"/>
    <property type="molecule type" value="Genomic_DNA"/>
</dbReference>
<dbReference type="InterPro" id="IPR024297">
    <property type="entry name" value="Pho86"/>
</dbReference>
<sequence length="337" mass="38826">MSTAAEQFKKSIEVTRPQMNNLGQIEVDYNKPIDKDAPPVIQSIPLEHAYSEAALTLSLDGMKQTEALGNKYIFWHPFSGILVAVVASVYFHKNRLEMLPKVEEEGMWRYLLKNAMKNRETLGAGLMYIFIIGTITFKFLALINEDYFRGKIQQINDENGLSIFGFDVSKYILNDKYLNDKMILKNNVNIIVYRNTPIASIVLKTPTLNVEHEDDDLIEIEKRAFITSLSCRRVYLKSGILEDLVNWAKKRCLDLNDSIYETQNKITGQTVYANELIETLVFKTYSFEFGLEKLMKESGFTLQKLQKLDTKKRKLNALLNVIGVREKIWEITVPTKE</sequence>
<feature type="transmembrane region" description="Helical" evidence="1">
    <location>
        <begin position="72"/>
        <end position="91"/>
    </location>
</feature>
<reference evidence="3" key="1">
    <citation type="submission" date="2016-11" db="EMBL/GenBank/DDBJ databases">
        <authorList>
            <person name="Guldener U."/>
        </authorList>
    </citation>
    <scope>NUCLEOTIDE SEQUENCE [LARGE SCALE GENOMIC DNA]</scope>
</reference>
<dbReference type="AlphaFoldDB" id="A0A1L0B445"/>
<keyword evidence="1" id="KW-0812">Transmembrane</keyword>
<keyword evidence="3" id="KW-1185">Reference proteome</keyword>
<dbReference type="OrthoDB" id="4082764at2759"/>
<dbReference type="Proteomes" id="UP000183365">
    <property type="component" value="Unassembled WGS sequence"/>
</dbReference>
<evidence type="ECO:0000313" key="3">
    <source>
        <dbReference type="Proteomes" id="UP000183365"/>
    </source>
</evidence>
<protein>
    <recommendedName>
        <fullName evidence="4">Inorganic phosphate transporter PHO86</fullName>
    </recommendedName>
</protein>
<evidence type="ECO:0008006" key="4">
    <source>
        <dbReference type="Google" id="ProtNLM"/>
    </source>
</evidence>
<evidence type="ECO:0000256" key="1">
    <source>
        <dbReference type="SAM" id="Phobius"/>
    </source>
</evidence>
<keyword evidence="1" id="KW-0472">Membrane</keyword>
<accession>A0A1L0B445</accession>